<dbReference type="EMBL" id="BMAW01015885">
    <property type="protein sequence ID" value="GFT45968.1"/>
    <property type="molecule type" value="Genomic_DNA"/>
</dbReference>
<dbReference type="AlphaFoldDB" id="A0A8X6P4B8"/>
<accession>A0A8X6P4B8</accession>
<dbReference type="Proteomes" id="UP000887013">
    <property type="component" value="Unassembled WGS sequence"/>
</dbReference>
<protein>
    <submittedName>
        <fullName evidence="2">Uncharacterized protein</fullName>
    </submittedName>
</protein>
<proteinExistence type="predicted"/>
<comment type="caution">
    <text evidence="2">The sequence shown here is derived from an EMBL/GenBank/DDBJ whole genome shotgun (WGS) entry which is preliminary data.</text>
</comment>
<evidence type="ECO:0000256" key="1">
    <source>
        <dbReference type="SAM" id="MobiDB-lite"/>
    </source>
</evidence>
<feature type="region of interest" description="Disordered" evidence="1">
    <location>
        <begin position="72"/>
        <end position="99"/>
    </location>
</feature>
<reference evidence="2" key="1">
    <citation type="submission" date="2020-08" db="EMBL/GenBank/DDBJ databases">
        <title>Multicomponent nature underlies the extraordinary mechanical properties of spider dragline silk.</title>
        <authorList>
            <person name="Kono N."/>
            <person name="Nakamura H."/>
            <person name="Mori M."/>
            <person name="Yoshida Y."/>
            <person name="Ohtoshi R."/>
            <person name="Malay A.D."/>
            <person name="Moran D.A.P."/>
            <person name="Tomita M."/>
            <person name="Numata K."/>
            <person name="Arakawa K."/>
        </authorList>
    </citation>
    <scope>NUCLEOTIDE SEQUENCE</scope>
</reference>
<name>A0A8X6P4B8_NEPPI</name>
<sequence length="99" mass="11142">MRSGCEFVEVQCLAFCRIYKEVDRSYPRVTIGATLRLRLAKRDNQKLVRQEGPLNWDSGSCVWTVECRTSRMTPPNDSQYGGAHRGLSPSLFGSSSAVR</sequence>
<evidence type="ECO:0000313" key="2">
    <source>
        <dbReference type="EMBL" id="GFT45968.1"/>
    </source>
</evidence>
<gene>
    <name evidence="2" type="ORF">NPIL_412021</name>
</gene>
<organism evidence="2 3">
    <name type="scientific">Nephila pilipes</name>
    <name type="common">Giant wood spider</name>
    <name type="synonym">Nephila maculata</name>
    <dbReference type="NCBI Taxonomy" id="299642"/>
    <lineage>
        <taxon>Eukaryota</taxon>
        <taxon>Metazoa</taxon>
        <taxon>Ecdysozoa</taxon>
        <taxon>Arthropoda</taxon>
        <taxon>Chelicerata</taxon>
        <taxon>Arachnida</taxon>
        <taxon>Araneae</taxon>
        <taxon>Araneomorphae</taxon>
        <taxon>Entelegynae</taxon>
        <taxon>Araneoidea</taxon>
        <taxon>Nephilidae</taxon>
        <taxon>Nephila</taxon>
    </lineage>
</organism>
<keyword evidence="3" id="KW-1185">Reference proteome</keyword>
<evidence type="ECO:0000313" key="3">
    <source>
        <dbReference type="Proteomes" id="UP000887013"/>
    </source>
</evidence>